<sequence>MMTGKVDAQFEKEVADYYQSLGIGQGPGDIQYRLILRVLESNKDKITEFSDIRKYTDQFADRGSIGSKMKVVFQRNDLVVKVKHGGYRITNKGLIAANFLKLSTLFYKETNRMDAIMERIP</sequence>
<accession>F7XQ53</accession>
<proteinExistence type="predicted"/>
<protein>
    <recommendedName>
        <fullName evidence="3">Restriction system protein Mrr-like N-terminal domain-containing protein</fullName>
    </recommendedName>
</protein>
<dbReference type="AlphaFoldDB" id="F7XQ53"/>
<keyword evidence="2" id="KW-1185">Reference proteome</keyword>
<dbReference type="EMBL" id="CP002101">
    <property type="protein sequence ID" value="AEH60414.1"/>
    <property type="molecule type" value="Genomic_DNA"/>
</dbReference>
<organism evidence="1 2">
    <name type="scientific">Methanosalsum zhilinae (strain DSM 4017 / NBRC 107636 / OCM 62 / WeN5)</name>
    <name type="common">Methanohalophilus zhilinae</name>
    <dbReference type="NCBI Taxonomy" id="679901"/>
    <lineage>
        <taxon>Archaea</taxon>
        <taxon>Methanobacteriati</taxon>
        <taxon>Methanobacteriota</taxon>
        <taxon>Stenosarchaea group</taxon>
        <taxon>Methanomicrobia</taxon>
        <taxon>Methanosarcinales</taxon>
        <taxon>Methanosarcinaceae</taxon>
        <taxon>Methanosalsum</taxon>
    </lineage>
</organism>
<dbReference type="GeneID" id="10822153"/>
<reference evidence="1 2" key="1">
    <citation type="submission" date="2010-07" db="EMBL/GenBank/DDBJ databases">
        <title>The complete genome of Methanosalsum zhilinae DSM 4017.</title>
        <authorList>
            <consortium name="US DOE Joint Genome Institute (JGI-PGF)"/>
            <person name="Lucas S."/>
            <person name="Copeland A."/>
            <person name="Lapidus A."/>
            <person name="Glavina del Rio T."/>
            <person name="Dalin E."/>
            <person name="Tice H."/>
            <person name="Bruce D."/>
            <person name="Goodwin L."/>
            <person name="Pitluck S."/>
            <person name="Kyrpides N."/>
            <person name="Mavromatis K."/>
            <person name="Ovchinnikova G."/>
            <person name="Daligault H."/>
            <person name="Detter J.C."/>
            <person name="Han C."/>
            <person name="Tapia R."/>
            <person name="Larimer F."/>
            <person name="Land M."/>
            <person name="Hauser L."/>
            <person name="Markowitz V."/>
            <person name="Cheng J.-F."/>
            <person name="Hugenholtz P."/>
            <person name="Woyke T."/>
            <person name="Wu D."/>
            <person name="Spring S."/>
            <person name="Schueler E."/>
            <person name="Brambilla E."/>
            <person name="Klenk H.-P."/>
            <person name="Eisen J.A."/>
        </authorList>
    </citation>
    <scope>NUCLEOTIDE SEQUENCE [LARGE SCALE GENOMIC DNA]</scope>
    <source>
        <strain evidence="2">DSM 4017 / NBRC 107636 / OCM 62 / WeN5</strain>
    </source>
</reference>
<evidence type="ECO:0000313" key="1">
    <source>
        <dbReference type="EMBL" id="AEH60414.1"/>
    </source>
</evidence>
<evidence type="ECO:0000313" key="2">
    <source>
        <dbReference type="Proteomes" id="UP000006622"/>
    </source>
</evidence>
<dbReference type="STRING" id="679901.Mzhil_0544"/>
<dbReference type="Proteomes" id="UP000006622">
    <property type="component" value="Chromosome"/>
</dbReference>
<name>F7XQ53_METZD</name>
<dbReference type="KEGG" id="mzh:Mzhil_0544"/>
<evidence type="ECO:0008006" key="3">
    <source>
        <dbReference type="Google" id="ProtNLM"/>
    </source>
</evidence>
<dbReference type="HOGENOM" id="CLU_2044466_0_0_2"/>
<dbReference type="RefSeq" id="WP_013897853.1">
    <property type="nucleotide sequence ID" value="NC_015676.1"/>
</dbReference>
<gene>
    <name evidence="1" type="ordered locus">Mzhil_0544</name>
</gene>